<dbReference type="InterPro" id="IPR045864">
    <property type="entry name" value="aa-tRNA-synth_II/BPL/LPL"/>
</dbReference>
<dbReference type="PROSITE" id="PS51733">
    <property type="entry name" value="BPL_LPL_CATALYTIC"/>
    <property type="match status" value="1"/>
</dbReference>
<dbReference type="NCBIfam" id="TIGR00121">
    <property type="entry name" value="birA_ligase"/>
    <property type="match status" value="1"/>
</dbReference>
<evidence type="ECO:0000313" key="4">
    <source>
        <dbReference type="Proteomes" id="UP000293300"/>
    </source>
</evidence>
<comment type="caution">
    <text evidence="3">The sequence shown here is derived from an EMBL/GenBank/DDBJ whole genome shotgun (WGS) entry which is preliminary data.</text>
</comment>
<evidence type="ECO:0000256" key="1">
    <source>
        <dbReference type="ARBA" id="ARBA00022598"/>
    </source>
</evidence>
<keyword evidence="1 3" id="KW-0436">Ligase</keyword>
<dbReference type="Proteomes" id="UP000293300">
    <property type="component" value="Unassembled WGS sequence"/>
</dbReference>
<dbReference type="RefSeq" id="WP_131475297.1">
    <property type="nucleotide sequence ID" value="NZ_SJPE01000003.1"/>
</dbReference>
<dbReference type="GO" id="GO:0005737">
    <property type="term" value="C:cytoplasm"/>
    <property type="evidence" value="ECO:0007669"/>
    <property type="project" value="TreeGrafter"/>
</dbReference>
<dbReference type="Gene3D" id="3.30.930.10">
    <property type="entry name" value="Bira Bifunctional Protein, Domain 2"/>
    <property type="match status" value="1"/>
</dbReference>
<proteinExistence type="predicted"/>
<sequence length="243" mass="27419">MLPIIKLDAIDSTNDYLKQLAREKEVTNFTIVTAREQTKGRGQMGAKWVSEPGKNLTMSILFKEVRLEGEHLFDFNVAVTLGVMKVLFSLNIPELKIKWPNDIMAGGKKLGGILIENTFKSDGSFTAVVGLGLNLNQTDFEWLPQATSLTRITGLDYNPEDMALLFGKGIQTTVADLEQNAQLLWENYRKMLFKLDYPCAFEDSKGNRFMGIIKGVTHEGRLAVMLEDDSVVRYDIKEIKMLF</sequence>
<dbReference type="AlphaFoldDB" id="A0A4Q9Z4N0"/>
<dbReference type="SUPFAM" id="SSF55681">
    <property type="entry name" value="Class II aaRS and biotin synthetases"/>
    <property type="match status" value="1"/>
</dbReference>
<dbReference type="InterPro" id="IPR004408">
    <property type="entry name" value="Biotin_CoA_COase_ligase"/>
</dbReference>
<dbReference type="PANTHER" id="PTHR12835">
    <property type="entry name" value="BIOTIN PROTEIN LIGASE"/>
    <property type="match status" value="1"/>
</dbReference>
<organism evidence="3 4">
    <name type="scientific">Flavobacterium silvisoli</name>
    <dbReference type="NCBI Taxonomy" id="2529433"/>
    <lineage>
        <taxon>Bacteria</taxon>
        <taxon>Pseudomonadati</taxon>
        <taxon>Bacteroidota</taxon>
        <taxon>Flavobacteriia</taxon>
        <taxon>Flavobacteriales</taxon>
        <taxon>Flavobacteriaceae</taxon>
        <taxon>Flavobacterium</taxon>
    </lineage>
</organism>
<evidence type="ECO:0000259" key="2">
    <source>
        <dbReference type="PROSITE" id="PS51733"/>
    </source>
</evidence>
<dbReference type="Pfam" id="PF03099">
    <property type="entry name" value="BPL_LplA_LipB"/>
    <property type="match status" value="1"/>
</dbReference>
<dbReference type="EC" id="6.3.4.15" evidence="3"/>
<gene>
    <name evidence="3" type="ORF">EZL74_03945</name>
</gene>
<dbReference type="PANTHER" id="PTHR12835:SF5">
    <property type="entry name" value="BIOTIN--PROTEIN LIGASE"/>
    <property type="match status" value="1"/>
</dbReference>
<accession>A0A4Q9Z4N0</accession>
<dbReference type="EMBL" id="SJPE01000003">
    <property type="protein sequence ID" value="TBX70336.1"/>
    <property type="molecule type" value="Genomic_DNA"/>
</dbReference>
<dbReference type="InterPro" id="IPR004143">
    <property type="entry name" value="BPL_LPL_catalytic"/>
</dbReference>
<protein>
    <submittedName>
        <fullName evidence="3">Biotin--[acetyl-CoA-carboxylase] ligase</fullName>
        <ecNumber evidence="3">6.3.4.15</ecNumber>
    </submittedName>
</protein>
<name>A0A4Q9Z4N0_9FLAO</name>
<dbReference type="CDD" id="cd16442">
    <property type="entry name" value="BPL"/>
    <property type="match status" value="1"/>
</dbReference>
<evidence type="ECO:0000313" key="3">
    <source>
        <dbReference type="EMBL" id="TBX70336.1"/>
    </source>
</evidence>
<keyword evidence="4" id="KW-1185">Reference proteome</keyword>
<dbReference type="GO" id="GO:0004077">
    <property type="term" value="F:biotin--[biotin carboxyl-carrier protein] ligase activity"/>
    <property type="evidence" value="ECO:0007669"/>
    <property type="project" value="UniProtKB-EC"/>
</dbReference>
<dbReference type="OrthoDB" id="9807064at2"/>
<reference evidence="3 4" key="1">
    <citation type="submission" date="2019-02" db="EMBL/GenBank/DDBJ databases">
        <title>Flavobacterium sp. RD-2-33 isolated from forest soil.</title>
        <authorList>
            <person name="Chaudhary D.K."/>
        </authorList>
    </citation>
    <scope>NUCLEOTIDE SEQUENCE [LARGE SCALE GENOMIC DNA]</scope>
    <source>
        <strain evidence="3 4">RD-2-33</strain>
    </source>
</reference>
<feature type="domain" description="BPL/LPL catalytic" evidence="2">
    <location>
        <begin position="1"/>
        <end position="178"/>
    </location>
</feature>